<organism evidence="1">
    <name type="scientific">Pararge aegeria</name>
    <name type="common">speckled wood butterfly</name>
    <dbReference type="NCBI Taxonomy" id="116150"/>
    <lineage>
        <taxon>Eukaryota</taxon>
        <taxon>Metazoa</taxon>
        <taxon>Ecdysozoa</taxon>
        <taxon>Arthropoda</taxon>
        <taxon>Hexapoda</taxon>
        <taxon>Insecta</taxon>
        <taxon>Pterygota</taxon>
        <taxon>Neoptera</taxon>
        <taxon>Endopterygota</taxon>
        <taxon>Lepidoptera</taxon>
        <taxon>Glossata</taxon>
        <taxon>Ditrysia</taxon>
        <taxon>Papilionoidea</taxon>
        <taxon>Nymphalidae</taxon>
        <taxon>Satyrinae</taxon>
        <taxon>Satyrini</taxon>
        <taxon>Parargina</taxon>
        <taxon>Pararge</taxon>
    </lineage>
</organism>
<dbReference type="EMBL" id="GAIX01000082">
    <property type="protein sequence ID" value="JAA92478.1"/>
    <property type="molecule type" value="Transcribed_RNA"/>
</dbReference>
<accession>S4PPR0</accession>
<protein>
    <submittedName>
        <fullName evidence="1">Uncharacterized protein</fullName>
    </submittedName>
</protein>
<evidence type="ECO:0000313" key="1">
    <source>
        <dbReference type="EMBL" id="JAA92478.1"/>
    </source>
</evidence>
<dbReference type="AlphaFoldDB" id="S4PPR0"/>
<reference evidence="1" key="1">
    <citation type="journal article" date="2013" name="BMC Genomics">
        <title>Unscrambling butterfly oogenesis.</title>
        <authorList>
            <person name="Carter J.M."/>
            <person name="Baker S.C."/>
            <person name="Pink R."/>
            <person name="Carter D.R."/>
            <person name="Collins A."/>
            <person name="Tomlin J."/>
            <person name="Gibbs M."/>
            <person name="Breuker C.J."/>
        </authorList>
    </citation>
    <scope>NUCLEOTIDE SEQUENCE</scope>
    <source>
        <tissue evidence="1">Ovary</tissue>
    </source>
</reference>
<feature type="non-terminal residue" evidence="1">
    <location>
        <position position="81"/>
    </location>
</feature>
<name>S4PPR0_9NEOP</name>
<proteinExistence type="predicted"/>
<sequence>MGPKPVGHARNTNLCQLPNHWLLKPVGNARNYKFITNVKPLGDQASGINTIIYRNVHRQLNQRAVRNLHPMGLLDSNEQLS</sequence>
<reference evidence="1" key="2">
    <citation type="submission" date="2013-05" db="EMBL/GenBank/DDBJ databases">
        <authorList>
            <person name="Carter J.-M."/>
            <person name="Baker S.C."/>
            <person name="Pink R."/>
            <person name="Carter D.R.F."/>
            <person name="Collins A."/>
            <person name="Tomlin J."/>
            <person name="Gibbs M."/>
            <person name="Breuker C.J."/>
        </authorList>
    </citation>
    <scope>NUCLEOTIDE SEQUENCE</scope>
    <source>
        <tissue evidence="1">Ovary</tissue>
    </source>
</reference>